<evidence type="ECO:0000313" key="4">
    <source>
        <dbReference type="Proteomes" id="UP000665020"/>
    </source>
</evidence>
<feature type="domain" description="Type III secretion system flagellar brake protein YcgR PilZN" evidence="2">
    <location>
        <begin position="8"/>
        <end position="91"/>
    </location>
</feature>
<dbReference type="SUPFAM" id="SSF141371">
    <property type="entry name" value="PilZ domain-like"/>
    <property type="match status" value="1"/>
</dbReference>
<sequence>MVSEHKLEVNQNFELVVRDSSFQGNYLSKISDISGGRIKVTAPFVHGEVVPLRINMGVEMYFTAEMAAYAYKTKIVDREMGKIPLLVLAYPDLKQRIQRREFFRLEVKEKVFYRLLDRELQAITELKETTTIDISGGGLKMVFDHVKDSNNDIHKGRLMELFLQIPELEDTAIISKVVNVFDLPEGIAIGIKFVEIDNYVREKIISWLFDYQRELRQRGML</sequence>
<name>A0A8A7KDJ9_9FIRM</name>
<proteinExistence type="predicted"/>
<evidence type="ECO:0000313" key="3">
    <source>
        <dbReference type="EMBL" id="QTL96977.1"/>
    </source>
</evidence>
<reference evidence="3" key="1">
    <citation type="submission" date="2019-12" db="EMBL/GenBank/DDBJ databases">
        <authorList>
            <person name="zhang j."/>
            <person name="sun C.M."/>
        </authorList>
    </citation>
    <scope>NUCLEOTIDE SEQUENCE</scope>
    <source>
        <strain evidence="3">NS-1</strain>
    </source>
</reference>
<feature type="domain" description="PilZ" evidence="1">
    <location>
        <begin position="98"/>
        <end position="209"/>
    </location>
</feature>
<organism evidence="3 4">
    <name type="scientific">Iocasia fonsfrigidae</name>
    <dbReference type="NCBI Taxonomy" id="2682810"/>
    <lineage>
        <taxon>Bacteria</taxon>
        <taxon>Bacillati</taxon>
        <taxon>Bacillota</taxon>
        <taxon>Clostridia</taxon>
        <taxon>Halanaerobiales</taxon>
        <taxon>Halanaerobiaceae</taxon>
        <taxon>Iocasia</taxon>
    </lineage>
</organism>
<protein>
    <submittedName>
        <fullName evidence="3">Uncharacterized protein</fullName>
    </submittedName>
</protein>
<dbReference type="KEGG" id="ifn:GM661_02785"/>
<dbReference type="Pfam" id="PF12945">
    <property type="entry name" value="PilZNR"/>
    <property type="match status" value="1"/>
</dbReference>
<dbReference type="Gene3D" id="2.40.10.220">
    <property type="entry name" value="predicted glycosyltransferase like domains"/>
    <property type="match status" value="1"/>
</dbReference>
<dbReference type="EMBL" id="CP046640">
    <property type="protein sequence ID" value="QTL96977.1"/>
    <property type="molecule type" value="Genomic_DNA"/>
</dbReference>
<dbReference type="InterPro" id="IPR009926">
    <property type="entry name" value="T3SS_YcgR_PilZN"/>
</dbReference>
<evidence type="ECO:0000259" key="1">
    <source>
        <dbReference type="Pfam" id="PF07238"/>
    </source>
</evidence>
<dbReference type="InterPro" id="IPR009875">
    <property type="entry name" value="PilZ_domain"/>
</dbReference>
<dbReference type="GO" id="GO:0035438">
    <property type="term" value="F:cyclic-di-GMP binding"/>
    <property type="evidence" value="ECO:0007669"/>
    <property type="project" value="InterPro"/>
</dbReference>
<accession>A0A8A7KDJ9</accession>
<gene>
    <name evidence="3" type="ORF">GM661_02785</name>
</gene>
<dbReference type="AlphaFoldDB" id="A0A8A7KDJ9"/>
<dbReference type="Pfam" id="PF07238">
    <property type="entry name" value="PilZ"/>
    <property type="match status" value="1"/>
</dbReference>
<dbReference type="Proteomes" id="UP000665020">
    <property type="component" value="Chromosome"/>
</dbReference>
<keyword evidence="4" id="KW-1185">Reference proteome</keyword>
<evidence type="ECO:0000259" key="2">
    <source>
        <dbReference type="Pfam" id="PF12945"/>
    </source>
</evidence>